<keyword evidence="2" id="KW-1003">Cell membrane</keyword>
<dbReference type="PANTHER" id="PTHR14969">
    <property type="entry name" value="SPHINGOSINE-1-PHOSPHATE PHOSPHOHYDROLASE"/>
    <property type="match status" value="1"/>
</dbReference>
<evidence type="ECO:0000256" key="7">
    <source>
        <dbReference type="SAM" id="Phobius"/>
    </source>
</evidence>
<protein>
    <submittedName>
        <fullName evidence="9">Phosphoesterase</fullName>
    </submittedName>
</protein>
<comment type="subcellular location">
    <subcellularLocation>
        <location evidence="1">Cell membrane</location>
        <topology evidence="1">Multi-pass membrane protein</topology>
    </subcellularLocation>
</comment>
<evidence type="ECO:0000256" key="6">
    <source>
        <dbReference type="ARBA" id="ARBA00023136"/>
    </source>
</evidence>
<proteinExistence type="predicted"/>
<dbReference type="AlphaFoldDB" id="A0A0M0GL39"/>
<dbReference type="Gene3D" id="1.20.144.10">
    <property type="entry name" value="Phosphatidic acid phosphatase type 2/haloperoxidase"/>
    <property type="match status" value="1"/>
</dbReference>
<sequence length="174" mass="19363">MKILLVFYEADCRLFKRVNRHFDKKCLNLFFRSITHIGGARFTIAAVLALILFSSDKLRLTALSSGLALSFSHLPVHLIKKKYPRQRPYIILENTKCPANPLRDHSFPSGHTTAVFSVIIPFVLLMPALSYSLFPLAVLVGISRVYLGLHYPTDVLAGGILGTASGILSYSFIL</sequence>
<feature type="transmembrane region" description="Helical" evidence="7">
    <location>
        <begin position="155"/>
        <end position="173"/>
    </location>
</feature>
<dbReference type="Pfam" id="PF01569">
    <property type="entry name" value="PAP2"/>
    <property type="match status" value="1"/>
</dbReference>
<evidence type="ECO:0000259" key="8">
    <source>
        <dbReference type="SMART" id="SM00014"/>
    </source>
</evidence>
<dbReference type="PATRIC" id="fig|1459.3.peg.1419"/>
<feature type="transmembrane region" description="Helical" evidence="7">
    <location>
        <begin position="29"/>
        <end position="54"/>
    </location>
</feature>
<dbReference type="GO" id="GO:0016787">
    <property type="term" value="F:hydrolase activity"/>
    <property type="evidence" value="ECO:0007669"/>
    <property type="project" value="UniProtKB-KW"/>
</dbReference>
<organism evidence="9 10">
    <name type="scientific">Sporosarcina globispora</name>
    <name type="common">Bacillus globisporus</name>
    <dbReference type="NCBI Taxonomy" id="1459"/>
    <lineage>
        <taxon>Bacteria</taxon>
        <taxon>Bacillati</taxon>
        <taxon>Bacillota</taxon>
        <taxon>Bacilli</taxon>
        <taxon>Bacillales</taxon>
        <taxon>Caryophanaceae</taxon>
        <taxon>Sporosarcina</taxon>
    </lineage>
</organism>
<evidence type="ECO:0000256" key="5">
    <source>
        <dbReference type="ARBA" id="ARBA00022989"/>
    </source>
</evidence>
<name>A0A0M0GL39_SPOGL</name>
<dbReference type="InterPro" id="IPR000326">
    <property type="entry name" value="PAP2/HPO"/>
</dbReference>
<dbReference type="SMART" id="SM00014">
    <property type="entry name" value="acidPPc"/>
    <property type="match status" value="1"/>
</dbReference>
<keyword evidence="4" id="KW-0378">Hydrolase</keyword>
<evidence type="ECO:0000256" key="1">
    <source>
        <dbReference type="ARBA" id="ARBA00004651"/>
    </source>
</evidence>
<dbReference type="SUPFAM" id="SSF48317">
    <property type="entry name" value="Acid phosphatase/Vanadium-dependent haloperoxidase"/>
    <property type="match status" value="1"/>
</dbReference>
<evidence type="ECO:0000256" key="4">
    <source>
        <dbReference type="ARBA" id="ARBA00022801"/>
    </source>
</evidence>
<dbReference type="EMBL" id="LGUF01000007">
    <property type="protein sequence ID" value="KON90212.1"/>
    <property type="molecule type" value="Genomic_DNA"/>
</dbReference>
<accession>A0A0M0GL39</accession>
<keyword evidence="5 7" id="KW-1133">Transmembrane helix</keyword>
<evidence type="ECO:0000313" key="10">
    <source>
        <dbReference type="Proteomes" id="UP000037109"/>
    </source>
</evidence>
<keyword evidence="10" id="KW-1185">Reference proteome</keyword>
<comment type="caution">
    <text evidence="9">The sequence shown here is derived from an EMBL/GenBank/DDBJ whole genome shotgun (WGS) entry which is preliminary data.</text>
</comment>
<keyword evidence="3 7" id="KW-0812">Transmembrane</keyword>
<dbReference type="GO" id="GO:0005886">
    <property type="term" value="C:plasma membrane"/>
    <property type="evidence" value="ECO:0007669"/>
    <property type="project" value="UniProtKB-SubCell"/>
</dbReference>
<dbReference type="STRING" id="1459.AF332_06670"/>
<evidence type="ECO:0000256" key="2">
    <source>
        <dbReference type="ARBA" id="ARBA00022475"/>
    </source>
</evidence>
<dbReference type="PANTHER" id="PTHR14969:SF62">
    <property type="entry name" value="DECAPRENYLPHOSPHORYL-5-PHOSPHORIBOSE PHOSPHATASE RV3807C-RELATED"/>
    <property type="match status" value="1"/>
</dbReference>
<evidence type="ECO:0000313" key="9">
    <source>
        <dbReference type="EMBL" id="KON90212.1"/>
    </source>
</evidence>
<dbReference type="Proteomes" id="UP000037109">
    <property type="component" value="Unassembled WGS sequence"/>
</dbReference>
<feature type="transmembrane region" description="Helical" evidence="7">
    <location>
        <begin position="113"/>
        <end position="143"/>
    </location>
</feature>
<dbReference type="CDD" id="cd01610">
    <property type="entry name" value="PAP2_like"/>
    <property type="match status" value="1"/>
</dbReference>
<evidence type="ECO:0000256" key="3">
    <source>
        <dbReference type="ARBA" id="ARBA00022692"/>
    </source>
</evidence>
<feature type="domain" description="Phosphatidic acid phosphatase type 2/haloperoxidase" evidence="8">
    <location>
        <begin position="58"/>
        <end position="170"/>
    </location>
</feature>
<keyword evidence="6 7" id="KW-0472">Membrane</keyword>
<gene>
    <name evidence="9" type="ORF">AF332_06670</name>
</gene>
<reference evidence="10" key="1">
    <citation type="submission" date="2015-07" db="EMBL/GenBank/DDBJ databases">
        <title>Fjat-10036 dsm4.</title>
        <authorList>
            <person name="Liu B."/>
            <person name="Wang J."/>
            <person name="Zhu Y."/>
            <person name="Liu G."/>
            <person name="Chen Q."/>
            <person name="Chen Z."/>
            <person name="Lan J."/>
            <person name="Che J."/>
            <person name="Ge C."/>
            <person name="Shi H."/>
            <person name="Pan Z."/>
            <person name="Liu X."/>
        </authorList>
    </citation>
    <scope>NUCLEOTIDE SEQUENCE [LARGE SCALE GENOMIC DNA]</scope>
    <source>
        <strain evidence="10">DSM 4</strain>
    </source>
</reference>
<dbReference type="InterPro" id="IPR036938">
    <property type="entry name" value="PAP2/HPO_sf"/>
</dbReference>